<accession>A0A9P8VR88</accession>
<comment type="caution">
    <text evidence="1">The sequence shown here is derived from an EMBL/GenBank/DDBJ whole genome shotgun (WGS) entry which is preliminary data.</text>
</comment>
<dbReference type="OrthoDB" id="2824656at2759"/>
<organism evidence="1 2">
    <name type="scientific">Thelonectria olida</name>
    <dbReference type="NCBI Taxonomy" id="1576542"/>
    <lineage>
        <taxon>Eukaryota</taxon>
        <taxon>Fungi</taxon>
        <taxon>Dikarya</taxon>
        <taxon>Ascomycota</taxon>
        <taxon>Pezizomycotina</taxon>
        <taxon>Sordariomycetes</taxon>
        <taxon>Hypocreomycetidae</taxon>
        <taxon>Hypocreales</taxon>
        <taxon>Nectriaceae</taxon>
        <taxon>Thelonectria</taxon>
    </lineage>
</organism>
<dbReference type="EMBL" id="JAGPYM010000056">
    <property type="protein sequence ID" value="KAH6871319.1"/>
    <property type="molecule type" value="Genomic_DNA"/>
</dbReference>
<keyword evidence="2" id="KW-1185">Reference proteome</keyword>
<evidence type="ECO:0000313" key="1">
    <source>
        <dbReference type="EMBL" id="KAH6871319.1"/>
    </source>
</evidence>
<dbReference type="AlphaFoldDB" id="A0A9P8VR88"/>
<protein>
    <submittedName>
        <fullName evidence="1">Uncharacterized protein</fullName>
    </submittedName>
</protein>
<evidence type="ECO:0000313" key="2">
    <source>
        <dbReference type="Proteomes" id="UP000777438"/>
    </source>
</evidence>
<proteinExistence type="predicted"/>
<dbReference type="Proteomes" id="UP000777438">
    <property type="component" value="Unassembled WGS sequence"/>
</dbReference>
<reference evidence="1 2" key="1">
    <citation type="journal article" date="2021" name="Nat. Commun.">
        <title>Genetic determinants of endophytism in the Arabidopsis root mycobiome.</title>
        <authorList>
            <person name="Mesny F."/>
            <person name="Miyauchi S."/>
            <person name="Thiergart T."/>
            <person name="Pickel B."/>
            <person name="Atanasova L."/>
            <person name="Karlsson M."/>
            <person name="Huettel B."/>
            <person name="Barry K.W."/>
            <person name="Haridas S."/>
            <person name="Chen C."/>
            <person name="Bauer D."/>
            <person name="Andreopoulos W."/>
            <person name="Pangilinan J."/>
            <person name="LaButti K."/>
            <person name="Riley R."/>
            <person name="Lipzen A."/>
            <person name="Clum A."/>
            <person name="Drula E."/>
            <person name="Henrissat B."/>
            <person name="Kohler A."/>
            <person name="Grigoriev I.V."/>
            <person name="Martin F.M."/>
            <person name="Hacquard S."/>
        </authorList>
    </citation>
    <scope>NUCLEOTIDE SEQUENCE [LARGE SCALE GENOMIC DNA]</scope>
    <source>
        <strain evidence="1 2">MPI-CAGE-CH-0241</strain>
    </source>
</reference>
<sequence length="197" mass="21594">MCAIGRERVYAISFALPPPLTISAPEFRKLRQAASVAGASAQYYGYTIPTPSAELPKNKKYNIPGPLVGLATEEPLSLTFEFPDAQFADFVKALEAPVCEFACIRLSDSAPLSDSALQASMHKTYADTYKIERFAGVYWAYATNTNDSSGEPLSVTTDKSIPEGQRRLRHHQKATETKEFAEELTKLMPYFSPGTGA</sequence>
<gene>
    <name evidence="1" type="ORF">B0T10DRAFT_533574</name>
</gene>
<name>A0A9P8VR88_9HYPO</name>